<evidence type="ECO:0000313" key="1">
    <source>
        <dbReference type="EMBL" id="AHZ09940.1"/>
    </source>
</evidence>
<keyword evidence="2" id="KW-1185">Reference proteome</keyword>
<dbReference type="Proteomes" id="UP000026901">
    <property type="component" value="Segment"/>
</dbReference>
<protein>
    <submittedName>
        <fullName evidence="1">Uncharacterized protein</fullName>
    </submittedName>
</protein>
<dbReference type="EMBL" id="KJ489398">
    <property type="protein sequence ID" value="AHZ09940.1"/>
    <property type="molecule type" value="Genomic_DNA"/>
</dbReference>
<organism evidence="1 2">
    <name type="scientific">Bacillus phage Evoli</name>
    <dbReference type="NCBI Taxonomy" id="1486658"/>
    <lineage>
        <taxon>Viruses</taxon>
        <taxon>Duplodnaviria</taxon>
        <taxon>Heunggongvirae</taxon>
        <taxon>Uroviricota</taxon>
        <taxon>Caudoviricetes</taxon>
        <taxon>Herelleviridae</taxon>
        <taxon>Bastillevirinae</taxon>
        <taxon>Bastillevirus</taxon>
        <taxon>Bastillevirus evoli</taxon>
    </lineage>
</organism>
<reference evidence="2" key="1">
    <citation type="submission" date="2014-09" db="EMBL/GenBank/DDBJ databases">
        <authorList>
            <person name="Sauder A.B."/>
            <person name="McKenzie Q.R."/>
            <person name="Temple L.M."/>
            <person name="Alexis B.K."/>
            <person name="Al-Atrache Z."/>
            <person name="Lewis L.O."/>
            <person name="Loesser-Casey K.E."/>
            <person name="Mitchell K.J."/>
        </authorList>
    </citation>
    <scope>NUCLEOTIDE SEQUENCE [LARGE SCALE GENOMIC DNA]</scope>
</reference>
<evidence type="ECO:0000313" key="2">
    <source>
        <dbReference type="Proteomes" id="UP000026901"/>
    </source>
</evidence>
<dbReference type="GeneID" id="19525557"/>
<dbReference type="RefSeq" id="YP_009035737.1">
    <property type="nucleotide sequence ID" value="NC_024207.1"/>
</dbReference>
<accession>A0A024B0G0</accession>
<proteinExistence type="predicted"/>
<sequence>MGVSNLVYEITKLISDSKEGK</sequence>
<dbReference type="KEGG" id="vg:19525557"/>
<name>A0A024B0G0_9CAUD</name>